<dbReference type="RefSeq" id="WP_007316498.1">
    <property type="nucleotide sequence ID" value="NZ_BAEH01000020.1"/>
</dbReference>
<dbReference type="AlphaFoldDB" id="H0QWF9"/>
<dbReference type="InterPro" id="IPR052336">
    <property type="entry name" value="MlaD_Phospholipid_Transporter"/>
</dbReference>
<evidence type="ECO:0000313" key="3">
    <source>
        <dbReference type="Proteomes" id="UP000035034"/>
    </source>
</evidence>
<dbReference type="InterPro" id="IPR003399">
    <property type="entry name" value="Mce/MlaD"/>
</dbReference>
<accession>H0QWF9</accession>
<dbReference type="Proteomes" id="UP000035034">
    <property type="component" value="Unassembled WGS sequence"/>
</dbReference>
<evidence type="ECO:0000313" key="2">
    <source>
        <dbReference type="EMBL" id="GAB17160.1"/>
    </source>
</evidence>
<dbReference type="PANTHER" id="PTHR33371">
    <property type="entry name" value="INTERMEMBRANE PHOSPHOLIPID TRANSPORT SYSTEM BINDING PROTEIN MLAD-RELATED"/>
    <property type="match status" value="1"/>
</dbReference>
<dbReference type="Pfam" id="PF02470">
    <property type="entry name" value="MlaD"/>
    <property type="match status" value="1"/>
</dbReference>
<dbReference type="GO" id="GO:0005576">
    <property type="term" value="C:extracellular region"/>
    <property type="evidence" value="ECO:0007669"/>
    <property type="project" value="TreeGrafter"/>
</dbReference>
<keyword evidence="3" id="KW-1185">Reference proteome</keyword>
<name>H0QWF9_9ACTN</name>
<comment type="caution">
    <text evidence="2">The sequence shown here is derived from an EMBL/GenBank/DDBJ whole genome shotgun (WGS) entry which is preliminary data.</text>
</comment>
<feature type="domain" description="Mce/MlaD" evidence="1">
    <location>
        <begin position="40"/>
        <end position="109"/>
    </location>
</feature>
<dbReference type="PANTHER" id="PTHR33371:SF4">
    <property type="entry name" value="INTERMEMBRANE PHOSPHOLIPID TRANSPORT SYSTEM BINDING PROTEIN MLAD"/>
    <property type="match status" value="1"/>
</dbReference>
<reference evidence="2 3" key="1">
    <citation type="submission" date="2011-12" db="EMBL/GenBank/DDBJ databases">
        <title>Whole genome shotgun sequence of Gordonia effusa NBRC 100432.</title>
        <authorList>
            <person name="Yoshida I."/>
            <person name="Takarada H."/>
            <person name="Hosoyama A."/>
            <person name="Tsuchikane K."/>
            <person name="Katsumata H."/>
            <person name="Yamazaki S."/>
            <person name="Fujita N."/>
        </authorList>
    </citation>
    <scope>NUCLEOTIDE SEQUENCE [LARGE SCALE GENOMIC DNA]</scope>
    <source>
        <strain evidence="2 3">NBRC 100432</strain>
    </source>
</reference>
<dbReference type="STRING" id="1077974.GOEFS_020_00240"/>
<proteinExistence type="predicted"/>
<gene>
    <name evidence="2" type="primary">mceD</name>
    <name evidence="2" type="ORF">GOEFS_020_00240</name>
</gene>
<organism evidence="2 3">
    <name type="scientific">Gordonia effusa NBRC 100432</name>
    <dbReference type="NCBI Taxonomy" id="1077974"/>
    <lineage>
        <taxon>Bacteria</taxon>
        <taxon>Bacillati</taxon>
        <taxon>Actinomycetota</taxon>
        <taxon>Actinomycetes</taxon>
        <taxon>Mycobacteriales</taxon>
        <taxon>Gordoniaceae</taxon>
        <taxon>Gordonia</taxon>
    </lineage>
</organism>
<dbReference type="EMBL" id="BAEH01000020">
    <property type="protein sequence ID" value="GAB17160.1"/>
    <property type="molecule type" value="Genomic_DNA"/>
</dbReference>
<protein>
    <submittedName>
        <fullName evidence="2">Mce family protein</fullName>
    </submittedName>
</protein>
<evidence type="ECO:0000259" key="1">
    <source>
        <dbReference type="Pfam" id="PF02470"/>
    </source>
</evidence>
<sequence length="366" mass="38371">MVRMRGKKAFGVGAAAVGIVVLAGAGTVVHMRDSADAQNVCALMSNTIGLYDGADVTVLGVKVGSVSSIVPQGGNTRVDMRVEGRRLPANTQAAVVSNSVVADRRVELVDATTSSGPQLDVSSCIPEQRTHVPVSVDESIKSFTQLISKLSVPDAAGKRPIESLLTSASDELDGLGPAIRGELESLARLMANPDNFMDQLGKLLDNTAEVTKPIADEWGTVKSVLLSMPGMDFISNLLKVADIVGLVVGAIEPLDRIFMKHLPAVLPLLEKSVPLLSVINSELRDSRELLAKVPSIVLMLGSTLGTNTGTVSIQYRSPRARVSTANSATTCAALNRLRRGSCIADGDRHATVPLAEVLLGAIGGRP</sequence>
<dbReference type="eggNOG" id="COG1463">
    <property type="taxonomic scope" value="Bacteria"/>
</dbReference>